<dbReference type="Proteomes" id="UP001157502">
    <property type="component" value="Chromosome 26"/>
</dbReference>
<protein>
    <submittedName>
        <fullName evidence="1">Uncharacterized protein</fullName>
    </submittedName>
</protein>
<keyword evidence="2" id="KW-1185">Reference proteome</keyword>
<organism evidence="1 2">
    <name type="scientific">Dallia pectoralis</name>
    <name type="common">Alaska blackfish</name>
    <dbReference type="NCBI Taxonomy" id="75939"/>
    <lineage>
        <taxon>Eukaryota</taxon>
        <taxon>Metazoa</taxon>
        <taxon>Chordata</taxon>
        <taxon>Craniata</taxon>
        <taxon>Vertebrata</taxon>
        <taxon>Euteleostomi</taxon>
        <taxon>Actinopterygii</taxon>
        <taxon>Neopterygii</taxon>
        <taxon>Teleostei</taxon>
        <taxon>Protacanthopterygii</taxon>
        <taxon>Esociformes</taxon>
        <taxon>Umbridae</taxon>
        <taxon>Dallia</taxon>
    </lineage>
</organism>
<proteinExistence type="predicted"/>
<gene>
    <name evidence="1" type="ORF">DPEC_G00289160</name>
</gene>
<comment type="caution">
    <text evidence="1">The sequence shown here is derived from an EMBL/GenBank/DDBJ whole genome shotgun (WGS) entry which is preliminary data.</text>
</comment>
<name>A0ACC2FKM5_DALPE</name>
<evidence type="ECO:0000313" key="1">
    <source>
        <dbReference type="EMBL" id="KAJ7991949.1"/>
    </source>
</evidence>
<evidence type="ECO:0000313" key="2">
    <source>
        <dbReference type="Proteomes" id="UP001157502"/>
    </source>
</evidence>
<dbReference type="EMBL" id="CM055753">
    <property type="protein sequence ID" value="KAJ7991949.1"/>
    <property type="molecule type" value="Genomic_DNA"/>
</dbReference>
<sequence length="123" mass="13597">MAPEDPFRPGRVALKRPWSTVGPFPRYIWMHPAHVRFAGLSGLSGITGMRPSNDQFDASRRKPMLIKITDPRPCETLSSLVSGPHKWSAICLRIHWPGRAAGVPSVSHSQHSNGPVTVQSQPR</sequence>
<accession>A0ACC2FKM5</accession>
<reference evidence="1" key="1">
    <citation type="submission" date="2021-05" db="EMBL/GenBank/DDBJ databases">
        <authorList>
            <person name="Pan Q."/>
            <person name="Jouanno E."/>
            <person name="Zahm M."/>
            <person name="Klopp C."/>
            <person name="Cabau C."/>
            <person name="Louis A."/>
            <person name="Berthelot C."/>
            <person name="Parey E."/>
            <person name="Roest Crollius H."/>
            <person name="Montfort J."/>
            <person name="Robinson-Rechavi M."/>
            <person name="Bouchez O."/>
            <person name="Lampietro C."/>
            <person name="Lopez Roques C."/>
            <person name="Donnadieu C."/>
            <person name="Postlethwait J."/>
            <person name="Bobe J."/>
            <person name="Dillon D."/>
            <person name="Chandos A."/>
            <person name="von Hippel F."/>
            <person name="Guiguen Y."/>
        </authorList>
    </citation>
    <scope>NUCLEOTIDE SEQUENCE</scope>
    <source>
        <strain evidence="1">YG-Jan2019</strain>
    </source>
</reference>